<reference evidence="1" key="1">
    <citation type="journal article" date="2020" name="Nature">
        <title>Giant virus diversity and host interactions through global metagenomics.</title>
        <authorList>
            <person name="Schulz F."/>
            <person name="Roux S."/>
            <person name="Paez-Espino D."/>
            <person name="Jungbluth S."/>
            <person name="Walsh D.A."/>
            <person name="Denef V.J."/>
            <person name="McMahon K.D."/>
            <person name="Konstantinidis K.T."/>
            <person name="Eloe-Fadrosh E.A."/>
            <person name="Kyrpides N.C."/>
            <person name="Woyke T."/>
        </authorList>
    </citation>
    <scope>NUCLEOTIDE SEQUENCE</scope>
    <source>
        <strain evidence="1">GVMAG-M-3300017651-5</strain>
    </source>
</reference>
<protein>
    <submittedName>
        <fullName evidence="1">Uncharacterized protein</fullName>
    </submittedName>
</protein>
<organism evidence="1">
    <name type="scientific">viral metagenome</name>
    <dbReference type="NCBI Taxonomy" id="1070528"/>
    <lineage>
        <taxon>unclassified sequences</taxon>
        <taxon>metagenomes</taxon>
        <taxon>organismal metagenomes</taxon>
    </lineage>
</organism>
<name>A0A6C0BLL9_9ZZZZ</name>
<evidence type="ECO:0000313" key="1">
    <source>
        <dbReference type="EMBL" id="QHS93086.1"/>
    </source>
</evidence>
<dbReference type="AlphaFoldDB" id="A0A6C0BLL9"/>
<accession>A0A6C0BLL9</accession>
<sequence>MTPSTNEPTISSQLINNQAVIISQLIHESSNEI</sequence>
<dbReference type="EMBL" id="MN739196">
    <property type="protein sequence ID" value="QHS93086.1"/>
    <property type="molecule type" value="Genomic_DNA"/>
</dbReference>
<proteinExistence type="predicted"/>